<comment type="caution">
    <text evidence="3">The sequence shown here is derived from an EMBL/GenBank/DDBJ whole genome shotgun (WGS) entry which is preliminary data.</text>
</comment>
<dbReference type="InterPro" id="IPR055170">
    <property type="entry name" value="GFO_IDH_MocA-like_dom"/>
</dbReference>
<dbReference type="InterPro" id="IPR052515">
    <property type="entry name" value="Gfo/Idh/MocA_Oxidoreductase"/>
</dbReference>
<feature type="domain" description="GFO/IDH/MocA-like oxidoreductase" evidence="2">
    <location>
        <begin position="132"/>
        <end position="254"/>
    </location>
</feature>
<dbReference type="SUPFAM" id="SSF51735">
    <property type="entry name" value="NAD(P)-binding Rossmann-fold domains"/>
    <property type="match status" value="1"/>
</dbReference>
<gene>
    <name evidence="3" type="ORF">DRZ78_01715</name>
</gene>
<dbReference type="GO" id="GO:0000166">
    <property type="term" value="F:nucleotide binding"/>
    <property type="evidence" value="ECO:0007669"/>
    <property type="project" value="InterPro"/>
</dbReference>
<dbReference type="Pfam" id="PF01408">
    <property type="entry name" value="GFO_IDH_MocA"/>
    <property type="match status" value="1"/>
</dbReference>
<protein>
    <submittedName>
        <fullName evidence="3">Gfo/Idh/MocA family oxidoreductase</fullName>
    </submittedName>
</protein>
<dbReference type="EMBL" id="QMPY01000044">
    <property type="protein sequence ID" value="RLE08120.1"/>
    <property type="molecule type" value="Genomic_DNA"/>
</dbReference>
<evidence type="ECO:0000313" key="3">
    <source>
        <dbReference type="EMBL" id="RLE08120.1"/>
    </source>
</evidence>
<dbReference type="PANTHER" id="PTHR43249:SF1">
    <property type="entry name" value="D-GLUCOSIDE 3-DEHYDROGENASE"/>
    <property type="match status" value="1"/>
</dbReference>
<sequence>MRKLGYGIIGCGRVFPLHAQAVKELPEVELVAVADVIEERARKGAKRFGAKAWYTDYRALLERKDVDLVSICLPHHLHSRATIDAARRKKHILCEKPIAIDEEEAKEMIEECRRQNVKLAVISQNRYNDASQKLYKAYQENRFGRLVLGCADVKNHKDQSYYDHDEWRGRWKTEGGGTLTTQAYHIIDLLRWIMGPVKSVSAHMATLTHNIEVEDAATATLEFESGALGVVSSTNSVPIGFSTRLEIHGEKGSAIIQDNHIVYWNFPDVPEEGKILGGDLQIGSIPNRGYGKSHPRQIKEFVEDVLEDREPRVDGEEALKTSWIIWAIYKSAKSGKKVYLKY</sequence>
<proteinExistence type="predicted"/>
<reference evidence="3 4" key="1">
    <citation type="submission" date="2018-06" db="EMBL/GenBank/DDBJ databases">
        <title>Extensive metabolic versatility and redundancy in microbially diverse, dynamic hydrothermal sediments.</title>
        <authorList>
            <person name="Dombrowski N."/>
            <person name="Teske A."/>
            <person name="Baker B.J."/>
        </authorList>
    </citation>
    <scope>NUCLEOTIDE SEQUENCE [LARGE SCALE GENOMIC DNA]</scope>
    <source>
        <strain evidence="3">B7_G13</strain>
    </source>
</reference>
<dbReference type="AlphaFoldDB" id="A0A662D569"/>
<name>A0A662D569_UNCAE</name>
<evidence type="ECO:0000259" key="2">
    <source>
        <dbReference type="Pfam" id="PF22725"/>
    </source>
</evidence>
<feature type="domain" description="Gfo/Idh/MocA-like oxidoreductase N-terminal" evidence="1">
    <location>
        <begin position="5"/>
        <end position="121"/>
    </location>
</feature>
<dbReference type="InterPro" id="IPR036291">
    <property type="entry name" value="NAD(P)-bd_dom_sf"/>
</dbReference>
<dbReference type="Gene3D" id="3.30.360.10">
    <property type="entry name" value="Dihydrodipicolinate Reductase, domain 2"/>
    <property type="match status" value="1"/>
</dbReference>
<dbReference type="Pfam" id="PF22725">
    <property type="entry name" value="GFO_IDH_MocA_C3"/>
    <property type="match status" value="1"/>
</dbReference>
<evidence type="ECO:0000313" key="4">
    <source>
        <dbReference type="Proteomes" id="UP000277457"/>
    </source>
</evidence>
<dbReference type="PANTHER" id="PTHR43249">
    <property type="entry name" value="UDP-N-ACETYL-2-AMINO-2-DEOXY-D-GLUCURONATE OXIDASE"/>
    <property type="match status" value="1"/>
</dbReference>
<evidence type="ECO:0000259" key="1">
    <source>
        <dbReference type="Pfam" id="PF01408"/>
    </source>
</evidence>
<dbReference type="Proteomes" id="UP000277457">
    <property type="component" value="Unassembled WGS sequence"/>
</dbReference>
<dbReference type="InterPro" id="IPR000683">
    <property type="entry name" value="Gfo/Idh/MocA-like_OxRdtase_N"/>
</dbReference>
<dbReference type="Gene3D" id="3.40.50.720">
    <property type="entry name" value="NAD(P)-binding Rossmann-like Domain"/>
    <property type="match status" value="1"/>
</dbReference>
<dbReference type="SUPFAM" id="SSF55347">
    <property type="entry name" value="Glyceraldehyde-3-phosphate dehydrogenase-like, C-terminal domain"/>
    <property type="match status" value="1"/>
</dbReference>
<organism evidence="3 4">
    <name type="scientific">Aerophobetes bacterium</name>
    <dbReference type="NCBI Taxonomy" id="2030807"/>
    <lineage>
        <taxon>Bacteria</taxon>
        <taxon>Candidatus Aerophobota</taxon>
    </lineage>
</organism>
<accession>A0A662D569</accession>